<accession>A0A3M7RCQ7</accession>
<evidence type="ECO:0000313" key="2">
    <source>
        <dbReference type="Proteomes" id="UP000276133"/>
    </source>
</evidence>
<dbReference type="EMBL" id="REGN01003697">
    <property type="protein sequence ID" value="RNA21297.1"/>
    <property type="molecule type" value="Genomic_DNA"/>
</dbReference>
<protein>
    <submittedName>
        <fullName evidence="1">Uncharacterized protein</fullName>
    </submittedName>
</protein>
<evidence type="ECO:0000313" key="1">
    <source>
        <dbReference type="EMBL" id="RNA21297.1"/>
    </source>
</evidence>
<sequence length="103" mass="11422">MISESLRLQELFIDRARLTLSKFVTDCSKFPTRCVNVSTLADILSKSSNNLELDSDSRLGGWFSIACLGSKRLSVIVSKSLIKGLIHFCEIFLTILLLGIINS</sequence>
<organism evidence="1 2">
    <name type="scientific">Brachionus plicatilis</name>
    <name type="common">Marine rotifer</name>
    <name type="synonym">Brachionus muelleri</name>
    <dbReference type="NCBI Taxonomy" id="10195"/>
    <lineage>
        <taxon>Eukaryota</taxon>
        <taxon>Metazoa</taxon>
        <taxon>Spiralia</taxon>
        <taxon>Gnathifera</taxon>
        <taxon>Rotifera</taxon>
        <taxon>Eurotatoria</taxon>
        <taxon>Monogononta</taxon>
        <taxon>Pseudotrocha</taxon>
        <taxon>Ploima</taxon>
        <taxon>Brachionidae</taxon>
        <taxon>Brachionus</taxon>
    </lineage>
</organism>
<gene>
    <name evidence="1" type="ORF">BpHYR1_022398</name>
</gene>
<reference evidence="1 2" key="1">
    <citation type="journal article" date="2018" name="Sci. Rep.">
        <title>Genomic signatures of local adaptation to the degree of environmental predictability in rotifers.</title>
        <authorList>
            <person name="Franch-Gras L."/>
            <person name="Hahn C."/>
            <person name="Garcia-Roger E.M."/>
            <person name="Carmona M.J."/>
            <person name="Serra M."/>
            <person name="Gomez A."/>
        </authorList>
    </citation>
    <scope>NUCLEOTIDE SEQUENCE [LARGE SCALE GENOMIC DNA]</scope>
    <source>
        <strain evidence="1">HYR1</strain>
    </source>
</reference>
<dbReference type="Proteomes" id="UP000276133">
    <property type="component" value="Unassembled WGS sequence"/>
</dbReference>
<name>A0A3M7RCQ7_BRAPC</name>
<keyword evidence="2" id="KW-1185">Reference proteome</keyword>
<dbReference type="AlphaFoldDB" id="A0A3M7RCQ7"/>
<comment type="caution">
    <text evidence="1">The sequence shown here is derived from an EMBL/GenBank/DDBJ whole genome shotgun (WGS) entry which is preliminary data.</text>
</comment>
<proteinExistence type="predicted"/>